<dbReference type="Proteomes" id="UP000507470">
    <property type="component" value="Unassembled WGS sequence"/>
</dbReference>
<dbReference type="EMBL" id="CACVKT020001498">
    <property type="protein sequence ID" value="CAC5368820.1"/>
    <property type="molecule type" value="Genomic_DNA"/>
</dbReference>
<sequence length="185" mass="21638">MNVKIIGTYSADNIPNKPHTLPFGFIVNTDPHNLPGQHWIAFYADEHGVLEAFDSFGISPRKYSPFMKQFMQTFNNVVRLAYDMAREMILIPKRKYEQFLDKTSTPKIEPTKLENIIQKDETYSEKGQKEPHIQMTPKDFFKSKDISNSTPKDIIKSEKYSQSRLKQVRIKPNSLVKQKWLTFHV</sequence>
<organism evidence="1 2">
    <name type="scientific">Mytilus coruscus</name>
    <name type="common">Sea mussel</name>
    <dbReference type="NCBI Taxonomy" id="42192"/>
    <lineage>
        <taxon>Eukaryota</taxon>
        <taxon>Metazoa</taxon>
        <taxon>Spiralia</taxon>
        <taxon>Lophotrochozoa</taxon>
        <taxon>Mollusca</taxon>
        <taxon>Bivalvia</taxon>
        <taxon>Autobranchia</taxon>
        <taxon>Pteriomorphia</taxon>
        <taxon>Mytilida</taxon>
        <taxon>Mytiloidea</taxon>
        <taxon>Mytilidae</taxon>
        <taxon>Mytilinae</taxon>
        <taxon>Mytilus</taxon>
    </lineage>
</organism>
<dbReference type="AlphaFoldDB" id="A0A6J8AKB9"/>
<gene>
    <name evidence="1" type="ORF">MCOR_8257</name>
</gene>
<dbReference type="OrthoDB" id="6266789at2759"/>
<reference evidence="1 2" key="1">
    <citation type="submission" date="2020-06" db="EMBL/GenBank/DDBJ databases">
        <authorList>
            <person name="Li R."/>
            <person name="Bekaert M."/>
        </authorList>
    </citation>
    <scope>NUCLEOTIDE SEQUENCE [LARGE SCALE GENOMIC DNA]</scope>
    <source>
        <strain evidence="2">wild</strain>
    </source>
</reference>
<accession>A0A6J8AKB9</accession>
<protein>
    <submittedName>
        <fullName evidence="1">Uncharacterized protein</fullName>
    </submittedName>
</protein>
<dbReference type="Gene3D" id="3.40.395.10">
    <property type="entry name" value="Adenoviral Proteinase, Chain A"/>
    <property type="match status" value="1"/>
</dbReference>
<proteinExistence type="predicted"/>
<keyword evidence="2" id="KW-1185">Reference proteome</keyword>
<evidence type="ECO:0000313" key="1">
    <source>
        <dbReference type="EMBL" id="CAC5368820.1"/>
    </source>
</evidence>
<evidence type="ECO:0000313" key="2">
    <source>
        <dbReference type="Proteomes" id="UP000507470"/>
    </source>
</evidence>
<name>A0A6J8AKB9_MYTCO</name>